<evidence type="ECO:0000256" key="1">
    <source>
        <dbReference type="ARBA" id="ARBA00022737"/>
    </source>
</evidence>
<protein>
    <recommendedName>
        <fullName evidence="5">RCC1/BLIP-II protein</fullName>
    </recommendedName>
</protein>
<dbReference type="InterPro" id="IPR000408">
    <property type="entry name" value="Reg_chr_condens"/>
</dbReference>
<keyword evidence="1" id="KW-0677">Repeat</keyword>
<dbReference type="PANTHER" id="PTHR22870">
    <property type="entry name" value="REGULATOR OF CHROMOSOME CONDENSATION"/>
    <property type="match status" value="1"/>
</dbReference>
<evidence type="ECO:0008006" key="5">
    <source>
        <dbReference type="Google" id="ProtNLM"/>
    </source>
</evidence>
<organism evidence="3 4">
    <name type="scientific">Saccharata proteae CBS 121410</name>
    <dbReference type="NCBI Taxonomy" id="1314787"/>
    <lineage>
        <taxon>Eukaryota</taxon>
        <taxon>Fungi</taxon>
        <taxon>Dikarya</taxon>
        <taxon>Ascomycota</taxon>
        <taxon>Pezizomycotina</taxon>
        <taxon>Dothideomycetes</taxon>
        <taxon>Dothideomycetes incertae sedis</taxon>
        <taxon>Botryosphaeriales</taxon>
        <taxon>Saccharataceae</taxon>
        <taxon>Saccharata</taxon>
    </lineage>
</organism>
<dbReference type="SUPFAM" id="SSF50985">
    <property type="entry name" value="RCC1/BLIP-II"/>
    <property type="match status" value="1"/>
</dbReference>
<reference evidence="3" key="1">
    <citation type="journal article" date="2020" name="Stud. Mycol.">
        <title>101 Dothideomycetes genomes: a test case for predicting lifestyles and emergence of pathogens.</title>
        <authorList>
            <person name="Haridas S."/>
            <person name="Albert R."/>
            <person name="Binder M."/>
            <person name="Bloem J."/>
            <person name="Labutti K."/>
            <person name="Salamov A."/>
            <person name="Andreopoulos B."/>
            <person name="Baker S."/>
            <person name="Barry K."/>
            <person name="Bills G."/>
            <person name="Bluhm B."/>
            <person name="Cannon C."/>
            <person name="Castanera R."/>
            <person name="Culley D."/>
            <person name="Daum C."/>
            <person name="Ezra D."/>
            <person name="Gonzalez J."/>
            <person name="Henrissat B."/>
            <person name="Kuo A."/>
            <person name="Liang C."/>
            <person name="Lipzen A."/>
            <person name="Lutzoni F."/>
            <person name="Magnuson J."/>
            <person name="Mondo S."/>
            <person name="Nolan M."/>
            <person name="Ohm R."/>
            <person name="Pangilinan J."/>
            <person name="Park H.-J."/>
            <person name="Ramirez L."/>
            <person name="Alfaro M."/>
            <person name="Sun H."/>
            <person name="Tritt A."/>
            <person name="Yoshinaga Y."/>
            <person name="Zwiers L.-H."/>
            <person name="Turgeon B."/>
            <person name="Goodwin S."/>
            <person name="Spatafora J."/>
            <person name="Crous P."/>
            <person name="Grigoriev I."/>
        </authorList>
    </citation>
    <scope>NUCLEOTIDE SEQUENCE</scope>
    <source>
        <strain evidence="3">CBS 121410</strain>
    </source>
</reference>
<evidence type="ECO:0000313" key="3">
    <source>
        <dbReference type="EMBL" id="KAF2090179.1"/>
    </source>
</evidence>
<gene>
    <name evidence="3" type="ORF">K490DRAFT_63050</name>
</gene>
<comment type="caution">
    <text evidence="3">The sequence shown here is derived from an EMBL/GenBank/DDBJ whole genome shotgun (WGS) entry which is preliminary data.</text>
</comment>
<dbReference type="EMBL" id="ML978713">
    <property type="protein sequence ID" value="KAF2090179.1"/>
    <property type="molecule type" value="Genomic_DNA"/>
</dbReference>
<dbReference type="AlphaFoldDB" id="A0A9P4HYI8"/>
<name>A0A9P4HYI8_9PEZI</name>
<dbReference type="InterPro" id="IPR051210">
    <property type="entry name" value="Ub_ligase/GEF_domain"/>
</dbReference>
<dbReference type="PROSITE" id="PS50012">
    <property type="entry name" value="RCC1_3"/>
    <property type="match status" value="1"/>
</dbReference>
<feature type="repeat" description="RCC1" evidence="2">
    <location>
        <begin position="310"/>
        <end position="363"/>
    </location>
</feature>
<keyword evidence="4" id="KW-1185">Reference proteome</keyword>
<accession>A0A9P4HYI8</accession>
<evidence type="ECO:0000313" key="4">
    <source>
        <dbReference type="Proteomes" id="UP000799776"/>
    </source>
</evidence>
<dbReference type="Gene3D" id="2.130.10.30">
    <property type="entry name" value="Regulator of chromosome condensation 1/beta-lactamase-inhibitor protein II"/>
    <property type="match status" value="1"/>
</dbReference>
<dbReference type="PANTHER" id="PTHR22870:SF155">
    <property type="entry name" value="E3 UBIQUITIN-PROTEIN LIGASE HERC1-RELATED"/>
    <property type="match status" value="1"/>
</dbReference>
<dbReference type="Proteomes" id="UP000799776">
    <property type="component" value="Unassembled WGS sequence"/>
</dbReference>
<proteinExistence type="predicted"/>
<evidence type="ECO:0000256" key="2">
    <source>
        <dbReference type="PROSITE-ProRule" id="PRU00235"/>
    </source>
</evidence>
<sequence length="363" mass="39130">MRVLACGFNGHGQLSEQKKPNDLYEYQEIALGNSVEVVFAGWSQTVIRVNGSLRILGHASASNIEAPAVPLHSFFGDDNGLHGAVGADHQLYLFKEKPDHREPNFILWSKPGRTPNISHVAIAGNGTIAMTTTTTTTTTTTESTTPPGFDIHTFSNHSAFLNFFRSPSSPSSLSHHIPTSPPLSLAAGATTFTLHTPTSIHTWTADARHTRFLGRTPTPLTPYDEPHPIPGLEGLFITKIASRGWNSAALSKQGGLYTWPQAKPDESREVPEPLEGEEGEEVHLQDVGEEGDVVDFGVGVGHVVLVMGDGRVFGIGEEGFGRLGLGGEGRGVRREWVEVEGLRGREVEGVVCGELATFVTVRE</sequence>
<dbReference type="InterPro" id="IPR009091">
    <property type="entry name" value="RCC1/BLIP-II"/>
</dbReference>
<dbReference type="OrthoDB" id="5370059at2759"/>